<comment type="caution">
    <text evidence="1">The sequence shown here is derived from an EMBL/GenBank/DDBJ whole genome shotgun (WGS) entry which is preliminary data.</text>
</comment>
<evidence type="ECO:0000313" key="1">
    <source>
        <dbReference type="EMBL" id="MFD0976392.1"/>
    </source>
</evidence>
<accession>A0ABW3IE91</accession>
<keyword evidence="2" id="KW-1185">Reference proteome</keyword>
<dbReference type="Pfam" id="PF13645">
    <property type="entry name" value="YkuD_2"/>
    <property type="match status" value="1"/>
</dbReference>
<dbReference type="RefSeq" id="WP_380737676.1">
    <property type="nucleotide sequence ID" value="NZ_JBHTJP010000032.1"/>
</dbReference>
<reference evidence="2" key="1">
    <citation type="journal article" date="2019" name="Int. J. Syst. Evol. Microbiol.">
        <title>The Global Catalogue of Microorganisms (GCM) 10K type strain sequencing project: providing services to taxonomists for standard genome sequencing and annotation.</title>
        <authorList>
            <consortium name="The Broad Institute Genomics Platform"/>
            <consortium name="The Broad Institute Genome Sequencing Center for Infectious Disease"/>
            <person name="Wu L."/>
            <person name="Ma J."/>
        </authorList>
    </citation>
    <scope>NUCLEOTIDE SEQUENCE [LARGE SCALE GENOMIC DNA]</scope>
    <source>
        <strain evidence="2">CCUG 60898</strain>
    </source>
</reference>
<gene>
    <name evidence="1" type="ORF">ACFQ1G_06290</name>
</gene>
<dbReference type="InterPro" id="IPR032676">
    <property type="entry name" value="YkuD_2"/>
</dbReference>
<dbReference type="PANTHER" id="PTHR38477:SF1">
    <property type="entry name" value="MUREIN L,D-TRANSPEPTIDASE CATALYTIC DOMAIN FAMILY PROTEIN"/>
    <property type="match status" value="1"/>
</dbReference>
<proteinExistence type="predicted"/>
<dbReference type="Proteomes" id="UP001597100">
    <property type="component" value="Unassembled WGS sequence"/>
</dbReference>
<protein>
    <submittedName>
        <fullName evidence="1">Murein L,D-transpeptidase catalytic domain family protein</fullName>
    </submittedName>
</protein>
<dbReference type="PANTHER" id="PTHR38477">
    <property type="entry name" value="HYPOTHETICAL EXPORTED PROTEIN"/>
    <property type="match status" value="1"/>
</dbReference>
<organism evidence="1 2">
    <name type="scientific">Salinimicrobium gaetbulicola</name>
    <dbReference type="NCBI Taxonomy" id="999702"/>
    <lineage>
        <taxon>Bacteria</taxon>
        <taxon>Pseudomonadati</taxon>
        <taxon>Bacteroidota</taxon>
        <taxon>Flavobacteriia</taxon>
        <taxon>Flavobacteriales</taxon>
        <taxon>Flavobacteriaceae</taxon>
        <taxon>Salinimicrobium</taxon>
    </lineage>
</organism>
<dbReference type="EMBL" id="JBHTJP010000032">
    <property type="protein sequence ID" value="MFD0976392.1"/>
    <property type="molecule type" value="Genomic_DNA"/>
</dbReference>
<evidence type="ECO:0000313" key="2">
    <source>
        <dbReference type="Proteomes" id="UP001597100"/>
    </source>
</evidence>
<sequence>MINKFLILATFLTASYAFTTNELENTSVASASEKTTSEKITVEDPASLSEEEKIDRLYESFLSLNASMPARDVFANGIKGYQKLNEEGKIQNEILTIVDFGKASTEKRMWILDMTTQKVLFNTYVAHGRNTGGNKAVKFSNTPNSFQSSLGFYVTAETYYGKNGLSLFIDGMEKGFNTKARERYVVIHGADYATESFINRNGRLGRSYGCPAVPQEISKEIIELIKGKSALFIYHPNQKYLQNSEYLNEVAV</sequence>
<name>A0ABW3IE91_9FLAO</name>